<dbReference type="EMBL" id="JBBUKT010000012">
    <property type="protein sequence ID" value="MEK7953563.1"/>
    <property type="molecule type" value="Genomic_DNA"/>
</dbReference>
<proteinExistence type="predicted"/>
<keyword evidence="2" id="KW-1185">Reference proteome</keyword>
<name>A0ABU9B0L3_9BACT</name>
<comment type="caution">
    <text evidence="1">The sequence shown here is derived from an EMBL/GenBank/DDBJ whole genome shotgun (WGS) entry which is preliminary data.</text>
</comment>
<evidence type="ECO:0000313" key="1">
    <source>
        <dbReference type="EMBL" id="MEK7953563.1"/>
    </source>
</evidence>
<dbReference type="InterPro" id="IPR009003">
    <property type="entry name" value="Peptidase_S1_PA"/>
</dbReference>
<gene>
    <name evidence="1" type="ORF">WKV53_23815</name>
</gene>
<dbReference type="Proteomes" id="UP001371305">
    <property type="component" value="Unassembled WGS sequence"/>
</dbReference>
<dbReference type="SUPFAM" id="SSF50494">
    <property type="entry name" value="Trypsin-like serine proteases"/>
    <property type="match status" value="1"/>
</dbReference>
<sequence length="536" mass="56486">MKQPFRLAVLALALLTPARGLVIRNYNAALHNRFSSGFPGNPVMNAGFLHGAAKFTGVGWWYISGNPSASDVQFTLVSPRHVLCVRHHAGNFSGGNQLVRFLGSDNQVYTRTIQPFTNIVDGTDSVDLAIVSLSSPLPATVKRMRYRNNRTEGQFQNDTVMVLGKNPVSGNSVTGGTSAIGGFLDAVYPPYSDNTRMFHFDYTVASGGGDDCYYGPGSGDSSSPVFEDYNGEPALVGLAAVFDDEDPDTYYSFCTFIPHYITHLDAILNPAGYRMRPADYTATTLSLASAASPGTLRQAHPGSFTFTLGNTGGQTTGNAELTLVFDPAEAPNSLSAPGWVVESMGGGVWSVRKAVMSAGDSIVATATWTSLPAVAALNVNVTVESDTTSTTTSQPSFTLLPSYAAWAAGLTEAAETDDPDDDGLENLLEYAFGGNAENGRMLMPAGHPLRPVLSVAGGTVTLSYPERSDAVVRGLSYVVETATSPASLPGATALPVGAASSTAPYAPAEAGFVKRTITWPSDGPRRFARVKVTLSE</sequence>
<reference evidence="1 2" key="1">
    <citation type="submission" date="2024-04" db="EMBL/GenBank/DDBJ databases">
        <title>Luteolibacter sp. isolated from soil.</title>
        <authorList>
            <person name="An J."/>
        </authorList>
    </citation>
    <scope>NUCLEOTIDE SEQUENCE [LARGE SCALE GENOMIC DNA]</scope>
    <source>
        <strain evidence="1 2">Y139</strain>
    </source>
</reference>
<evidence type="ECO:0000313" key="2">
    <source>
        <dbReference type="Proteomes" id="UP001371305"/>
    </source>
</evidence>
<protein>
    <recommendedName>
        <fullName evidence="3">DUF11 domain-containing protein</fullName>
    </recommendedName>
</protein>
<dbReference type="RefSeq" id="WP_341407329.1">
    <property type="nucleotide sequence ID" value="NZ_JBBUKT010000012.1"/>
</dbReference>
<accession>A0ABU9B0L3</accession>
<evidence type="ECO:0008006" key="3">
    <source>
        <dbReference type="Google" id="ProtNLM"/>
    </source>
</evidence>
<organism evidence="1 2">
    <name type="scientific">Luteolibacter soli</name>
    <dbReference type="NCBI Taxonomy" id="3135280"/>
    <lineage>
        <taxon>Bacteria</taxon>
        <taxon>Pseudomonadati</taxon>
        <taxon>Verrucomicrobiota</taxon>
        <taxon>Verrucomicrobiia</taxon>
        <taxon>Verrucomicrobiales</taxon>
        <taxon>Verrucomicrobiaceae</taxon>
        <taxon>Luteolibacter</taxon>
    </lineage>
</organism>